<organism evidence="2 3">
    <name type="scientific">Marinobacterium stanieri</name>
    <dbReference type="NCBI Taxonomy" id="49186"/>
    <lineage>
        <taxon>Bacteria</taxon>
        <taxon>Pseudomonadati</taxon>
        <taxon>Pseudomonadota</taxon>
        <taxon>Gammaproteobacteria</taxon>
        <taxon>Oceanospirillales</taxon>
        <taxon>Oceanospirillaceae</taxon>
        <taxon>Marinobacterium</taxon>
    </lineage>
</organism>
<evidence type="ECO:0000313" key="3">
    <source>
        <dbReference type="Proteomes" id="UP000186895"/>
    </source>
</evidence>
<dbReference type="Pfam" id="PF07045">
    <property type="entry name" value="DUF1330"/>
    <property type="match status" value="1"/>
</dbReference>
<gene>
    <name evidence="2" type="ORF">SAMN05421647_107164</name>
</gene>
<accession>A0A1N6UQK5</accession>
<feature type="domain" description="DUF1330" evidence="1">
    <location>
        <begin position="3"/>
        <end position="95"/>
    </location>
</feature>
<dbReference type="EMBL" id="FTMN01000007">
    <property type="protein sequence ID" value="SIQ67958.1"/>
    <property type="molecule type" value="Genomic_DNA"/>
</dbReference>
<evidence type="ECO:0000259" key="1">
    <source>
        <dbReference type="Pfam" id="PF07045"/>
    </source>
</evidence>
<dbReference type="PANTHER" id="PTHR41521:SF4">
    <property type="entry name" value="BLR0684 PROTEIN"/>
    <property type="match status" value="1"/>
</dbReference>
<dbReference type="STRING" id="49186.SAMN05421647_107164"/>
<dbReference type="PANTHER" id="PTHR41521">
    <property type="match status" value="1"/>
</dbReference>
<protein>
    <submittedName>
        <fullName evidence="2">Uncharacterized conserved protein, DUF1330 family</fullName>
    </submittedName>
</protein>
<dbReference type="AlphaFoldDB" id="A0A1N6UQK5"/>
<dbReference type="SUPFAM" id="SSF54909">
    <property type="entry name" value="Dimeric alpha+beta barrel"/>
    <property type="match status" value="1"/>
</dbReference>
<keyword evidence="3" id="KW-1185">Reference proteome</keyword>
<proteinExistence type="predicted"/>
<reference evidence="3" key="1">
    <citation type="submission" date="2017-01" db="EMBL/GenBank/DDBJ databases">
        <authorList>
            <person name="Varghese N."/>
            <person name="Submissions S."/>
        </authorList>
    </citation>
    <scope>NUCLEOTIDE SEQUENCE [LARGE SCALE GENOMIC DNA]</scope>
    <source>
        <strain evidence="3">DSM 7027</strain>
    </source>
</reference>
<sequence>MAAYVIFDIDIFNLERYQEFMMKAKPAIEEAGGKYLARGGEHKVLEGDWEPRRIVLFEFPSMEKAEAFYYSDLYQSLKSIRDECSHGRVVVVEGL</sequence>
<dbReference type="RefSeq" id="WP_076464022.1">
    <property type="nucleotide sequence ID" value="NZ_FTMN01000007.1"/>
</dbReference>
<evidence type="ECO:0000313" key="2">
    <source>
        <dbReference type="EMBL" id="SIQ67958.1"/>
    </source>
</evidence>
<dbReference type="Proteomes" id="UP000186895">
    <property type="component" value="Unassembled WGS sequence"/>
</dbReference>
<dbReference type="Gene3D" id="3.30.70.100">
    <property type="match status" value="1"/>
</dbReference>
<dbReference type="eggNOG" id="COG5470">
    <property type="taxonomic scope" value="Bacteria"/>
</dbReference>
<dbReference type="InterPro" id="IPR011008">
    <property type="entry name" value="Dimeric_a/b-barrel"/>
</dbReference>
<dbReference type="InterPro" id="IPR010753">
    <property type="entry name" value="DUF1330"/>
</dbReference>
<name>A0A1N6UQK5_9GAMM</name>